<evidence type="ECO:0000256" key="1">
    <source>
        <dbReference type="SAM" id="Phobius"/>
    </source>
</evidence>
<name>A0A024HNZ9_PSEKB</name>
<reference evidence="2 3" key="2">
    <citation type="submission" date="2014-05" db="EMBL/GenBank/DDBJ databases">
        <title>Genome sequence of the 3-chlorobenzoate degrading bacterium Pseudomonas knackmussii B13 shows multiple evidence for horizontal gene transfer.</title>
        <authorList>
            <person name="Miyazaki R."/>
            <person name="Bertelli C."/>
            <person name="Falquet L."/>
            <person name="Robinson-Rechavi M."/>
            <person name="Gharib W."/>
            <person name="Roy S."/>
            <person name="Van der Meer J.R."/>
        </authorList>
    </citation>
    <scope>NUCLEOTIDE SEQUENCE [LARGE SCALE GENOMIC DNA]</scope>
    <source>
        <strain evidence="2 3">B13</strain>
    </source>
</reference>
<dbReference type="KEGG" id="pkc:PKB_4942"/>
<keyword evidence="3" id="KW-1185">Reference proteome</keyword>
<dbReference type="EMBL" id="HG322950">
    <property type="protein sequence ID" value="CDF86257.1"/>
    <property type="molecule type" value="Genomic_DNA"/>
</dbReference>
<dbReference type="GeneID" id="300412207"/>
<dbReference type="RefSeq" id="WP_015478907.1">
    <property type="nucleotide sequence ID" value="NZ_HG322950.1"/>
</dbReference>
<dbReference type="PATRIC" id="fig|1301098.3.peg.4924"/>
<accession>A0A024HNZ9</accession>
<protein>
    <submittedName>
        <fullName evidence="2">Hypothetical membrane protein</fullName>
    </submittedName>
</protein>
<dbReference type="AlphaFoldDB" id="A0A024HNZ9"/>
<proteinExistence type="predicted"/>
<dbReference type="STRING" id="1301098.PKB_4942"/>
<keyword evidence="1" id="KW-0812">Transmembrane</keyword>
<dbReference type="HOGENOM" id="CLU_201631_0_0_6"/>
<dbReference type="eggNOG" id="ENOG50339QZ">
    <property type="taxonomic scope" value="Bacteria"/>
</dbReference>
<organism evidence="2 3">
    <name type="scientific">Pseudomonas knackmussii (strain DSM 6978 / CCUG 54928 / LMG 23759 / B13)</name>
    <dbReference type="NCBI Taxonomy" id="1301098"/>
    <lineage>
        <taxon>Bacteria</taxon>
        <taxon>Pseudomonadati</taxon>
        <taxon>Pseudomonadota</taxon>
        <taxon>Gammaproteobacteria</taxon>
        <taxon>Pseudomonadales</taxon>
        <taxon>Pseudomonadaceae</taxon>
        <taxon>Pseudomonas</taxon>
    </lineage>
</organism>
<reference evidence="2 3" key="1">
    <citation type="submission" date="2013-03" db="EMBL/GenBank/DDBJ databases">
        <authorList>
            <person name="Linke B."/>
        </authorList>
    </citation>
    <scope>NUCLEOTIDE SEQUENCE [LARGE SCALE GENOMIC DNA]</scope>
    <source>
        <strain evidence="2 3">B13</strain>
    </source>
</reference>
<dbReference type="Proteomes" id="UP000025241">
    <property type="component" value="Chromosome I"/>
</dbReference>
<keyword evidence="1" id="KW-0472">Membrane</keyword>
<evidence type="ECO:0000313" key="2">
    <source>
        <dbReference type="EMBL" id="CDF86257.1"/>
    </source>
</evidence>
<gene>
    <name evidence="2" type="ORF">PKB_4942</name>
</gene>
<feature type="transmembrane region" description="Helical" evidence="1">
    <location>
        <begin position="32"/>
        <end position="49"/>
    </location>
</feature>
<evidence type="ECO:0000313" key="3">
    <source>
        <dbReference type="Proteomes" id="UP000025241"/>
    </source>
</evidence>
<dbReference type="OrthoDB" id="6388786at2"/>
<sequence length="58" mass="7013">MYIYRLVLLLVVGIYLFSPAIMDWWIDPHGAWYRPYLLWLILIVVTFILQSQRDADEL</sequence>
<keyword evidence="1" id="KW-1133">Transmembrane helix</keyword>